<evidence type="ECO:0000256" key="14">
    <source>
        <dbReference type="PIRSR" id="PIRSR000350-3"/>
    </source>
</evidence>
<dbReference type="Pfam" id="PF02852">
    <property type="entry name" value="Pyr_redox_dim"/>
    <property type="match status" value="1"/>
</dbReference>
<keyword evidence="12 14" id="KW-0520">NAD</keyword>
<dbReference type="FunFam" id="3.50.50.60:FF:000008">
    <property type="entry name" value="Soluble pyridine nucleotide transhydrogenase"/>
    <property type="match status" value="1"/>
</dbReference>
<evidence type="ECO:0000256" key="5">
    <source>
        <dbReference type="ARBA" id="ARBA00012772"/>
    </source>
</evidence>
<evidence type="ECO:0000256" key="7">
    <source>
        <dbReference type="ARBA" id="ARBA00022490"/>
    </source>
</evidence>
<feature type="domain" description="FAD/NAD(P)-binding" evidence="16">
    <location>
        <begin position="6"/>
        <end position="322"/>
    </location>
</feature>
<feature type="binding site" evidence="14">
    <location>
        <begin position="142"/>
        <end position="144"/>
    </location>
    <ligand>
        <name>FAD</name>
        <dbReference type="ChEBI" id="CHEBI:57692"/>
    </ligand>
</feature>
<evidence type="ECO:0000256" key="12">
    <source>
        <dbReference type="ARBA" id="ARBA00023027"/>
    </source>
</evidence>
<dbReference type="Proteomes" id="UP000175669">
    <property type="component" value="Unassembled WGS sequence"/>
</dbReference>
<evidence type="ECO:0000256" key="2">
    <source>
        <dbReference type="ARBA" id="ARBA00002842"/>
    </source>
</evidence>
<comment type="caution">
    <text evidence="17">The sequence shown here is derived from an EMBL/GenBank/DDBJ whole genome shotgun (WGS) entry which is preliminary data.</text>
</comment>
<keyword evidence="8" id="KW-0285">Flavoprotein</keyword>
<evidence type="ECO:0000256" key="11">
    <source>
        <dbReference type="ARBA" id="ARBA00023002"/>
    </source>
</evidence>
<reference evidence="18" key="1">
    <citation type="submission" date="2016-07" db="EMBL/GenBank/DDBJ databases">
        <authorList>
            <person name="Florea S."/>
            <person name="Webb J.S."/>
            <person name="Jaromczyk J."/>
            <person name="Schardl C.L."/>
        </authorList>
    </citation>
    <scope>NUCLEOTIDE SEQUENCE [LARGE SCALE GENOMIC DNA]</scope>
    <source>
        <strain evidence="18">KCTC 42131</strain>
    </source>
</reference>
<keyword evidence="14" id="KW-0547">Nucleotide-binding</keyword>
<dbReference type="InterPro" id="IPR023753">
    <property type="entry name" value="FAD/NAD-binding_dom"/>
</dbReference>
<dbReference type="Gene3D" id="3.30.390.30">
    <property type="match status" value="1"/>
</dbReference>
<protein>
    <recommendedName>
        <fullName evidence="6">Soluble pyridine nucleotide transhydrogenase</fullName>
        <ecNumber evidence="5">1.6.1.1</ecNumber>
    </recommendedName>
    <alternativeName>
        <fullName evidence="13">NAD(P)(+) transhydrogenase [B-specific]</fullName>
    </alternativeName>
</protein>
<dbReference type="RefSeq" id="WP_070118726.1">
    <property type="nucleotide sequence ID" value="NZ_CAXATG010000005.1"/>
</dbReference>
<dbReference type="InterPro" id="IPR004099">
    <property type="entry name" value="Pyr_nucl-diS_OxRdtase_dimer"/>
</dbReference>
<evidence type="ECO:0000259" key="16">
    <source>
        <dbReference type="Pfam" id="PF07992"/>
    </source>
</evidence>
<evidence type="ECO:0000313" key="18">
    <source>
        <dbReference type="Proteomes" id="UP000175669"/>
    </source>
</evidence>
<sequence length="461" mass="50828">MAKNSYDIIVVGSGPAGESAAINAAKHGKRVALISDRDKVGGSCTHLGTIPSKALRHYVKQMMQFRSNPLLREFATLHKPSFQEIMCHADRVIDEQVYLRSNYYEKNDVEVIQGQATFLDANTIKLGTKGPTLKADYFIVATGSRPYRPESVDFTHPRLFDSDKILSLDHSPKKVTVIGAGVIGCEYASIFGGMGCKVELINPAESLLSFLDWEISDALSYHLRDIGVRSRHNEAYESIEYNDKYVVTHLASGKKIKSDIILWANGRAGNSDGLGLEELGIKINARGQVQVNERYQTAQKNIYAAGDIIGWPSLASAAYDQGRAACNAIVDPDEFVAIDRVASGIYTIPEISTLGKTEQELTADQVPYEVGKAFFNNTARGQITGEQVGMLKLIFHFETLEILGIHCFGDQASEIVHIGQAIMEQHGKANTMKYFLNTTFNYPTMAEAYRIAALDGLNRVF</sequence>
<keyword evidence="18" id="KW-1185">Reference proteome</keyword>
<comment type="function">
    <text evidence="2">Conversion of NADPH, generated by peripheral catabolic pathways, to NADH, which can enter the respiratory chain for energy generation.</text>
</comment>
<comment type="similarity">
    <text evidence="4">Belongs to the class-I pyridine nucleotide-disulfide oxidoreductase family.</text>
</comment>
<feature type="binding site" evidence="14">
    <location>
        <begin position="179"/>
        <end position="186"/>
    </location>
    <ligand>
        <name>NAD(+)</name>
        <dbReference type="ChEBI" id="CHEBI:57540"/>
    </ligand>
</feature>
<accession>A0A1E8CGF5</accession>
<evidence type="ECO:0000256" key="4">
    <source>
        <dbReference type="ARBA" id="ARBA00007532"/>
    </source>
</evidence>
<feature type="domain" description="Pyridine nucleotide-disulphide oxidoreductase dimerisation" evidence="15">
    <location>
        <begin position="341"/>
        <end position="451"/>
    </location>
</feature>
<evidence type="ECO:0000256" key="13">
    <source>
        <dbReference type="ARBA" id="ARBA00031183"/>
    </source>
</evidence>
<evidence type="ECO:0000256" key="1">
    <source>
        <dbReference type="ARBA" id="ARBA00001815"/>
    </source>
</evidence>
<dbReference type="SUPFAM" id="SSF55424">
    <property type="entry name" value="FAD/NAD-linked reductases, dimerisation (C-terminal) domain"/>
    <property type="match status" value="1"/>
</dbReference>
<evidence type="ECO:0000256" key="8">
    <source>
        <dbReference type="ARBA" id="ARBA00022630"/>
    </source>
</evidence>
<dbReference type="PIRSF" id="PIRSF000350">
    <property type="entry name" value="Mercury_reductase_MerA"/>
    <property type="match status" value="1"/>
</dbReference>
<dbReference type="GO" id="GO:0050660">
    <property type="term" value="F:flavin adenine dinucleotide binding"/>
    <property type="evidence" value="ECO:0007669"/>
    <property type="project" value="TreeGrafter"/>
</dbReference>
<name>A0A1E8CGF5_9GAMM</name>
<comment type="subcellular location">
    <subcellularLocation>
        <location evidence="3">Cytoplasm</location>
    </subcellularLocation>
</comment>
<dbReference type="PANTHER" id="PTHR22912:SF93">
    <property type="entry name" value="SOLUBLE PYRIDINE NUCLEOTIDE TRANSHYDROGENASE"/>
    <property type="match status" value="1"/>
</dbReference>
<dbReference type="FunFam" id="3.30.390.30:FF:000002">
    <property type="entry name" value="Soluble pyridine nucleotide transhydrogenase"/>
    <property type="match status" value="1"/>
</dbReference>
<keyword evidence="11" id="KW-0560">Oxidoreductase</keyword>
<dbReference type="NCBIfam" id="NF003585">
    <property type="entry name" value="PRK05249.1"/>
    <property type="match status" value="1"/>
</dbReference>
<dbReference type="EC" id="1.6.1.1" evidence="5"/>
<dbReference type="EMBL" id="MASR01000002">
    <property type="protein sequence ID" value="OFE11476.1"/>
    <property type="molecule type" value="Genomic_DNA"/>
</dbReference>
<keyword evidence="9 14" id="KW-0274">FAD</keyword>
<dbReference type="GO" id="GO:0003957">
    <property type="term" value="F:NAD(P)+ transhydrogenase (Si-specific) activity"/>
    <property type="evidence" value="ECO:0007669"/>
    <property type="project" value="UniProtKB-EC"/>
</dbReference>
<dbReference type="InterPro" id="IPR001100">
    <property type="entry name" value="Pyr_nuc-diS_OxRdtase"/>
</dbReference>
<dbReference type="SUPFAM" id="SSF51905">
    <property type="entry name" value="FAD/NAD(P)-binding domain"/>
    <property type="match status" value="1"/>
</dbReference>
<gene>
    <name evidence="17" type="ORF">PHACT_13070</name>
</gene>
<feature type="binding site" evidence="14">
    <location>
        <position position="53"/>
    </location>
    <ligand>
        <name>FAD</name>
        <dbReference type="ChEBI" id="CHEBI:57692"/>
    </ligand>
</feature>
<organism evidence="17 18">
    <name type="scientific">Pseudohongiella acticola</name>
    <dbReference type="NCBI Taxonomy" id="1524254"/>
    <lineage>
        <taxon>Bacteria</taxon>
        <taxon>Pseudomonadati</taxon>
        <taxon>Pseudomonadota</taxon>
        <taxon>Gammaproteobacteria</taxon>
        <taxon>Pseudomonadales</taxon>
        <taxon>Pseudohongiellaceae</taxon>
        <taxon>Pseudohongiella</taxon>
    </lineage>
</organism>
<dbReference type="Gene3D" id="3.50.50.60">
    <property type="entry name" value="FAD/NAD(P)-binding domain"/>
    <property type="match status" value="2"/>
</dbReference>
<evidence type="ECO:0000256" key="6">
    <source>
        <dbReference type="ARBA" id="ARBA00016603"/>
    </source>
</evidence>
<evidence type="ECO:0000313" key="17">
    <source>
        <dbReference type="EMBL" id="OFE11476.1"/>
    </source>
</evidence>
<dbReference type="PRINTS" id="PR00411">
    <property type="entry name" value="PNDRDTASEI"/>
</dbReference>
<dbReference type="PRINTS" id="PR00368">
    <property type="entry name" value="FADPNR"/>
</dbReference>
<feature type="binding site" evidence="14">
    <location>
        <position position="266"/>
    </location>
    <ligand>
        <name>NAD(+)</name>
        <dbReference type="ChEBI" id="CHEBI:57540"/>
    </ligand>
</feature>
<dbReference type="GO" id="GO:0005829">
    <property type="term" value="C:cytosol"/>
    <property type="evidence" value="ECO:0007669"/>
    <property type="project" value="TreeGrafter"/>
</dbReference>
<dbReference type="InterPro" id="IPR016156">
    <property type="entry name" value="FAD/NAD-linked_Rdtase_dimer_sf"/>
</dbReference>
<proteinExistence type="inferred from homology"/>
<dbReference type="GO" id="GO:0006103">
    <property type="term" value="P:2-oxoglutarate metabolic process"/>
    <property type="evidence" value="ECO:0007669"/>
    <property type="project" value="TreeGrafter"/>
</dbReference>
<dbReference type="OrthoDB" id="9800167at2"/>
<dbReference type="GO" id="GO:0004148">
    <property type="term" value="F:dihydrolipoyl dehydrogenase (NADH) activity"/>
    <property type="evidence" value="ECO:0007669"/>
    <property type="project" value="TreeGrafter"/>
</dbReference>
<feature type="binding site" evidence="14">
    <location>
        <position position="307"/>
    </location>
    <ligand>
        <name>FAD</name>
        <dbReference type="ChEBI" id="CHEBI:57692"/>
    </ligand>
</feature>
<dbReference type="InterPro" id="IPR050151">
    <property type="entry name" value="Class-I_Pyr_Nuc-Dis_Oxidored"/>
</dbReference>
<dbReference type="Pfam" id="PF07992">
    <property type="entry name" value="Pyr_redox_2"/>
    <property type="match status" value="1"/>
</dbReference>
<keyword evidence="7" id="KW-0963">Cytoplasm</keyword>
<comment type="catalytic activity">
    <reaction evidence="1">
        <text>NAD(+) + NADPH = NADH + NADP(+)</text>
        <dbReference type="Rhea" id="RHEA:11692"/>
        <dbReference type="ChEBI" id="CHEBI:57540"/>
        <dbReference type="ChEBI" id="CHEBI:57783"/>
        <dbReference type="ChEBI" id="CHEBI:57945"/>
        <dbReference type="ChEBI" id="CHEBI:58349"/>
        <dbReference type="EC" id="1.6.1.1"/>
    </reaction>
</comment>
<keyword evidence="10" id="KW-0521">NADP</keyword>
<evidence type="ECO:0000259" key="15">
    <source>
        <dbReference type="Pfam" id="PF02852"/>
    </source>
</evidence>
<evidence type="ECO:0000256" key="9">
    <source>
        <dbReference type="ARBA" id="ARBA00022827"/>
    </source>
</evidence>
<comment type="cofactor">
    <cofactor evidence="14">
        <name>FAD</name>
        <dbReference type="ChEBI" id="CHEBI:57692"/>
    </cofactor>
    <text evidence="14">Binds 1 FAD per subunit.</text>
</comment>
<dbReference type="AlphaFoldDB" id="A0A1E8CGF5"/>
<dbReference type="InterPro" id="IPR036188">
    <property type="entry name" value="FAD/NAD-bd_sf"/>
</dbReference>
<dbReference type="STRING" id="1524254.PHACT_13070"/>
<dbReference type="PANTHER" id="PTHR22912">
    <property type="entry name" value="DISULFIDE OXIDOREDUCTASE"/>
    <property type="match status" value="1"/>
</dbReference>
<evidence type="ECO:0000256" key="10">
    <source>
        <dbReference type="ARBA" id="ARBA00022857"/>
    </source>
</evidence>
<evidence type="ECO:0000256" key="3">
    <source>
        <dbReference type="ARBA" id="ARBA00004496"/>
    </source>
</evidence>